<comment type="caution">
    <text evidence="11">The sequence shown here is derived from an EMBL/GenBank/DDBJ whole genome shotgun (WGS) entry which is preliminary data.</text>
</comment>
<dbReference type="GO" id="GO:0005737">
    <property type="term" value="C:cytoplasm"/>
    <property type="evidence" value="ECO:0007669"/>
    <property type="project" value="UniProtKB-SubCell"/>
</dbReference>
<comment type="subcellular location">
    <subcellularLocation>
        <location evidence="1">Cytoplasm</location>
    </subcellularLocation>
</comment>
<evidence type="ECO:0000256" key="7">
    <source>
        <dbReference type="ARBA" id="ARBA00022741"/>
    </source>
</evidence>
<gene>
    <name evidence="11" type="ORF">VZ94_19350</name>
</gene>
<evidence type="ECO:0000256" key="4">
    <source>
        <dbReference type="ARBA" id="ARBA00022490"/>
    </source>
</evidence>
<dbReference type="Pfam" id="PF02367">
    <property type="entry name" value="TsaE"/>
    <property type="match status" value="1"/>
</dbReference>
<evidence type="ECO:0000256" key="6">
    <source>
        <dbReference type="ARBA" id="ARBA00022723"/>
    </source>
</evidence>
<dbReference type="PANTHER" id="PTHR33540">
    <property type="entry name" value="TRNA THREONYLCARBAMOYLADENOSINE BIOSYNTHESIS PROTEIN TSAE"/>
    <property type="match status" value="1"/>
</dbReference>
<dbReference type="PATRIC" id="fig|1632867.3.peg.3069"/>
<dbReference type="RefSeq" id="WP_045780491.1">
    <property type="nucleotide sequence ID" value="NZ_LAJX01000256.1"/>
</dbReference>
<keyword evidence="8" id="KW-0067">ATP-binding</keyword>
<dbReference type="GO" id="GO:0005524">
    <property type="term" value="F:ATP binding"/>
    <property type="evidence" value="ECO:0007669"/>
    <property type="project" value="UniProtKB-KW"/>
</dbReference>
<sequence length="142" mass="16000">MTEFLADTEATEAIGARLLKQLPEKSVVFLHGDLGAGKTTLVRGFLRALGYNGAVKSPTYTLVEQYDVSGKQVCHFDLYRLNSPEEMEYLGFADYLEQADVCWIEWPEKAYGYLPLPTVEIFLDYQATGRVIQIRGLANKEI</sequence>
<keyword evidence="7" id="KW-0547">Nucleotide-binding</keyword>
<reference evidence="12" key="1">
    <citation type="submission" date="2015-03" db="EMBL/GenBank/DDBJ databases">
        <title>Draft genome sequence of a novel methanotroph (Sn10-6) isolated from flooded ricefield rhizosphere in India.</title>
        <authorList>
            <person name="Pandit P.S."/>
            <person name="Pore S.D."/>
            <person name="Arora P."/>
            <person name="Kapse N.G."/>
            <person name="Dhakephalkar P.K."/>
            <person name="Rahalkar M.C."/>
        </authorList>
    </citation>
    <scope>NUCLEOTIDE SEQUENCE [LARGE SCALE GENOMIC DNA]</scope>
    <source>
        <strain evidence="12">Sn10-6</strain>
    </source>
</reference>
<evidence type="ECO:0000256" key="9">
    <source>
        <dbReference type="ARBA" id="ARBA00022842"/>
    </source>
</evidence>
<dbReference type="GO" id="GO:0046872">
    <property type="term" value="F:metal ion binding"/>
    <property type="evidence" value="ECO:0007669"/>
    <property type="project" value="UniProtKB-KW"/>
</dbReference>
<dbReference type="AlphaFoldDB" id="A0A0F3IF18"/>
<dbReference type="EMBL" id="LAJX01000256">
    <property type="protein sequence ID" value="KJV05272.1"/>
    <property type="molecule type" value="Genomic_DNA"/>
</dbReference>
<dbReference type="PANTHER" id="PTHR33540:SF2">
    <property type="entry name" value="TRNA THREONYLCARBAMOYLADENOSINE BIOSYNTHESIS PROTEIN TSAE"/>
    <property type="match status" value="1"/>
</dbReference>
<evidence type="ECO:0000256" key="10">
    <source>
        <dbReference type="ARBA" id="ARBA00032441"/>
    </source>
</evidence>
<name>A0A0F3IF18_9GAMM</name>
<dbReference type="InterPro" id="IPR027417">
    <property type="entry name" value="P-loop_NTPase"/>
</dbReference>
<dbReference type="Proteomes" id="UP000033684">
    <property type="component" value="Unassembled WGS sequence"/>
</dbReference>
<keyword evidence="4" id="KW-0963">Cytoplasm</keyword>
<dbReference type="GO" id="GO:0002949">
    <property type="term" value="P:tRNA threonylcarbamoyladenosine modification"/>
    <property type="evidence" value="ECO:0007669"/>
    <property type="project" value="InterPro"/>
</dbReference>
<comment type="similarity">
    <text evidence="2">Belongs to the TsaE family.</text>
</comment>
<reference evidence="11 12" key="2">
    <citation type="journal article" date="2016" name="Microb. Ecol.">
        <title>Genome Characteristics of a Novel Type I Methanotroph (Sn10-6) Isolated from a Flooded Indian Rice Field.</title>
        <authorList>
            <person name="Rahalkar M.C."/>
            <person name="Pandit P.S."/>
            <person name="Dhakephalkar P.K."/>
            <person name="Pore S."/>
            <person name="Arora P."/>
            <person name="Kapse N."/>
        </authorList>
    </citation>
    <scope>NUCLEOTIDE SEQUENCE [LARGE SCALE GENOMIC DNA]</scope>
    <source>
        <strain evidence="11 12">Sn10-6</strain>
    </source>
</reference>
<keyword evidence="9" id="KW-0460">Magnesium</keyword>
<dbReference type="NCBIfam" id="TIGR00150">
    <property type="entry name" value="T6A_YjeE"/>
    <property type="match status" value="1"/>
</dbReference>
<dbReference type="SUPFAM" id="SSF52540">
    <property type="entry name" value="P-loop containing nucleoside triphosphate hydrolases"/>
    <property type="match status" value="1"/>
</dbReference>
<organism evidence="11 12">
    <name type="scientific">Methylocucumis oryzae</name>
    <dbReference type="NCBI Taxonomy" id="1632867"/>
    <lineage>
        <taxon>Bacteria</taxon>
        <taxon>Pseudomonadati</taxon>
        <taxon>Pseudomonadota</taxon>
        <taxon>Gammaproteobacteria</taxon>
        <taxon>Methylococcales</taxon>
        <taxon>Methylococcaceae</taxon>
        <taxon>Methylocucumis</taxon>
    </lineage>
</organism>
<evidence type="ECO:0000313" key="11">
    <source>
        <dbReference type="EMBL" id="KJV05272.1"/>
    </source>
</evidence>
<dbReference type="InterPro" id="IPR003442">
    <property type="entry name" value="T6A_TsaE"/>
</dbReference>
<proteinExistence type="inferred from homology"/>
<evidence type="ECO:0000256" key="5">
    <source>
        <dbReference type="ARBA" id="ARBA00022694"/>
    </source>
</evidence>
<evidence type="ECO:0000256" key="8">
    <source>
        <dbReference type="ARBA" id="ARBA00022840"/>
    </source>
</evidence>
<evidence type="ECO:0000256" key="2">
    <source>
        <dbReference type="ARBA" id="ARBA00007599"/>
    </source>
</evidence>
<keyword evidence="6" id="KW-0479">Metal-binding</keyword>
<dbReference type="OrthoDB" id="9800307at2"/>
<keyword evidence="12" id="KW-1185">Reference proteome</keyword>
<keyword evidence="5" id="KW-0819">tRNA processing</keyword>
<accession>A0A0F3IF18</accession>
<protein>
    <recommendedName>
        <fullName evidence="3">tRNA threonylcarbamoyladenosine biosynthesis protein TsaE</fullName>
    </recommendedName>
    <alternativeName>
        <fullName evidence="10">t(6)A37 threonylcarbamoyladenosine biosynthesis protein TsaE</fullName>
    </alternativeName>
</protein>
<evidence type="ECO:0000256" key="1">
    <source>
        <dbReference type="ARBA" id="ARBA00004496"/>
    </source>
</evidence>
<dbReference type="Gene3D" id="3.40.50.300">
    <property type="entry name" value="P-loop containing nucleotide triphosphate hydrolases"/>
    <property type="match status" value="1"/>
</dbReference>
<evidence type="ECO:0000313" key="12">
    <source>
        <dbReference type="Proteomes" id="UP000033684"/>
    </source>
</evidence>
<evidence type="ECO:0000256" key="3">
    <source>
        <dbReference type="ARBA" id="ARBA00019010"/>
    </source>
</evidence>